<sequence>MLGVWWGVHGIYRCEQVPDNTTVTAEFNRAQLQRLANKIRKELPKLDNVRLLHAPSHCEEDFPENSGARMGSCTAPTAWPGSGPGSERLPLLPIASASRGREALR</sequence>
<dbReference type="Pfam" id="PF01359">
    <property type="entry name" value="Transposase_1"/>
    <property type="match status" value="1"/>
</dbReference>
<dbReference type="Gene3D" id="3.30.420.10">
    <property type="entry name" value="Ribonuclease H-like superfamily/Ribonuclease H"/>
    <property type="match status" value="1"/>
</dbReference>
<dbReference type="EMBL" id="JAVFWL010000004">
    <property type="protein sequence ID" value="KAK6749829.1"/>
    <property type="molecule type" value="Genomic_DNA"/>
</dbReference>
<reference evidence="2 3" key="1">
    <citation type="submission" date="2023-08" db="EMBL/GenBank/DDBJ databases">
        <title>A Necator americanus chromosomal reference genome.</title>
        <authorList>
            <person name="Ilik V."/>
            <person name="Petrzelkova K.J."/>
            <person name="Pardy F."/>
            <person name="Fuh T."/>
            <person name="Niatou-Singa F.S."/>
            <person name="Gouil Q."/>
            <person name="Baker L."/>
            <person name="Ritchie M.E."/>
            <person name="Jex A.R."/>
            <person name="Gazzola D."/>
            <person name="Li H."/>
            <person name="Toshio Fujiwara R."/>
            <person name="Zhan B."/>
            <person name="Aroian R.V."/>
            <person name="Pafco B."/>
            <person name="Schwarz E.M."/>
        </authorList>
    </citation>
    <scope>NUCLEOTIDE SEQUENCE [LARGE SCALE GENOMIC DNA]</scope>
    <source>
        <strain evidence="2 3">Aroian</strain>
        <tissue evidence="2">Whole animal</tissue>
    </source>
</reference>
<evidence type="ECO:0000313" key="2">
    <source>
        <dbReference type="EMBL" id="KAK6749829.1"/>
    </source>
</evidence>
<dbReference type="Proteomes" id="UP001303046">
    <property type="component" value="Unassembled WGS sequence"/>
</dbReference>
<accession>A0ABR1DHE2</accession>
<protein>
    <submittedName>
        <fullName evidence="2">Uncharacterized protein</fullName>
    </submittedName>
</protein>
<comment type="caution">
    <text evidence="2">The sequence shown here is derived from an EMBL/GenBank/DDBJ whole genome shotgun (WGS) entry which is preliminary data.</text>
</comment>
<feature type="region of interest" description="Disordered" evidence="1">
    <location>
        <begin position="60"/>
        <end position="105"/>
    </location>
</feature>
<keyword evidence="3" id="KW-1185">Reference proteome</keyword>
<organism evidence="2 3">
    <name type="scientific">Necator americanus</name>
    <name type="common">Human hookworm</name>
    <dbReference type="NCBI Taxonomy" id="51031"/>
    <lineage>
        <taxon>Eukaryota</taxon>
        <taxon>Metazoa</taxon>
        <taxon>Ecdysozoa</taxon>
        <taxon>Nematoda</taxon>
        <taxon>Chromadorea</taxon>
        <taxon>Rhabditida</taxon>
        <taxon>Rhabditina</taxon>
        <taxon>Rhabditomorpha</taxon>
        <taxon>Strongyloidea</taxon>
        <taxon>Ancylostomatidae</taxon>
        <taxon>Bunostominae</taxon>
        <taxon>Necator</taxon>
    </lineage>
</organism>
<proteinExistence type="predicted"/>
<gene>
    <name evidence="2" type="primary">Necator_chrIV.g15360</name>
    <name evidence="2" type="ORF">RB195_002065</name>
</gene>
<name>A0ABR1DHE2_NECAM</name>
<dbReference type="InterPro" id="IPR001888">
    <property type="entry name" value="Transposase_1"/>
</dbReference>
<evidence type="ECO:0000313" key="3">
    <source>
        <dbReference type="Proteomes" id="UP001303046"/>
    </source>
</evidence>
<dbReference type="InterPro" id="IPR036397">
    <property type="entry name" value="RNaseH_sf"/>
</dbReference>
<evidence type="ECO:0000256" key="1">
    <source>
        <dbReference type="SAM" id="MobiDB-lite"/>
    </source>
</evidence>